<dbReference type="NCBIfam" id="TIGR03132">
    <property type="entry name" value="malonate_mdcB"/>
    <property type="match status" value="1"/>
</dbReference>
<evidence type="ECO:0000313" key="7">
    <source>
        <dbReference type="Proteomes" id="UP001169862"/>
    </source>
</evidence>
<evidence type="ECO:0000256" key="3">
    <source>
        <dbReference type="ARBA" id="ARBA00022741"/>
    </source>
</evidence>
<proteinExistence type="inferred from homology"/>
<comment type="caution">
    <text evidence="6">The sequence shown here is derived from an EMBL/GenBank/DDBJ whole genome shotgun (WGS) entry which is preliminary data.</text>
</comment>
<sequence>MMTTINSPITQRDQKRFSLRYLSQSVTWALEQEARLSPKPALVDSRGSGAHKDMHLALMLASANTLEPYFLRMAQTAAFESNDTKLRTQIGLIGREAEKVMLQTTQGVNTHRGAIWALGLLIVAATTHDATIESLLSRAADIASIEDPALKTTQALSKGQQACREYQVAGAREQAQQGFPHIQQQALPILWESRARGDAESSARLNALLAIMATLDDTCVLSRSGISGLVTMQTGAAEVLNAGGCNTFTGRQALRQLERELLVLNASAGGAADLLAATLFIDRLFVSSTSNNKYQQ</sequence>
<dbReference type="Pfam" id="PF01874">
    <property type="entry name" value="CitG"/>
    <property type="match status" value="1"/>
</dbReference>
<keyword evidence="6" id="KW-0328">Glycosyltransferase</keyword>
<dbReference type="HAMAP" id="MF_01883">
    <property type="entry name" value="MdcB"/>
    <property type="match status" value="1"/>
</dbReference>
<dbReference type="GO" id="GO:0046917">
    <property type="term" value="F:triphosphoribosyl-dephospho-CoA synthase activity"/>
    <property type="evidence" value="ECO:0007669"/>
    <property type="project" value="UniProtKB-UniRule"/>
</dbReference>
<evidence type="ECO:0000256" key="2">
    <source>
        <dbReference type="ARBA" id="ARBA00022679"/>
    </source>
</evidence>
<dbReference type="GO" id="GO:0016757">
    <property type="term" value="F:glycosyltransferase activity"/>
    <property type="evidence" value="ECO:0007669"/>
    <property type="project" value="UniProtKB-KW"/>
</dbReference>
<organism evidence="6 7">
    <name type="scientific">Neptunomonas phycophila</name>
    <dbReference type="NCBI Taxonomy" id="1572645"/>
    <lineage>
        <taxon>Bacteria</taxon>
        <taxon>Pseudomonadati</taxon>
        <taxon>Pseudomonadota</taxon>
        <taxon>Gammaproteobacteria</taxon>
        <taxon>Oceanospirillales</taxon>
        <taxon>Oceanospirillaceae</taxon>
        <taxon>Neptunomonas</taxon>
    </lineage>
</organism>
<dbReference type="Proteomes" id="UP001169862">
    <property type="component" value="Unassembled WGS sequence"/>
</dbReference>
<dbReference type="GO" id="GO:0005524">
    <property type="term" value="F:ATP binding"/>
    <property type="evidence" value="ECO:0007669"/>
    <property type="project" value="UniProtKB-KW"/>
</dbReference>
<dbReference type="AlphaFoldDB" id="A0AAW7XGD2"/>
<dbReference type="InterPro" id="IPR002736">
    <property type="entry name" value="CitG"/>
</dbReference>
<reference evidence="6" key="1">
    <citation type="submission" date="2023-07" db="EMBL/GenBank/DDBJ databases">
        <title>Genome content predicts the carbon catabolic preferences of heterotrophic bacteria.</title>
        <authorList>
            <person name="Gralka M."/>
        </authorList>
    </citation>
    <scope>NUCLEOTIDE SEQUENCE</scope>
    <source>
        <strain evidence="6">I2M16</strain>
    </source>
</reference>
<dbReference type="EC" id="2.4.2.52" evidence="5"/>
<protein>
    <recommendedName>
        <fullName evidence="5">Probable 2-(5''-triphosphoribosyl)-3'-dephosphocoenzyme-A synthase</fullName>
        <shortName evidence="5">2-(5''-triphosphoribosyl)-3'-dephospho-CoA synthase</shortName>
        <ecNumber evidence="5">2.4.2.52</ecNumber>
    </recommendedName>
</protein>
<dbReference type="InterPro" id="IPR017555">
    <property type="entry name" value="TriPribosyl-deP-CoA_syn"/>
</dbReference>
<gene>
    <name evidence="5" type="primary">mdcB</name>
    <name evidence="6" type="ORF">Q4490_02540</name>
</gene>
<comment type="similarity">
    <text evidence="5">Belongs to the CitG/MdcB family.</text>
</comment>
<dbReference type="Gene3D" id="1.10.4200.10">
    <property type="entry name" value="Triphosphoribosyl-dephospho-CoA protein"/>
    <property type="match status" value="1"/>
</dbReference>
<name>A0AAW7XGD2_9GAMM</name>
<comment type="function">
    <text evidence="5">Involved in the formation of 2-(5''-phosphoribosyl)-3'-dephosphocoenzyme-A, the prosthetic group of the acyl-carrier protein of the malonate decarboxylase.</text>
</comment>
<dbReference type="GO" id="GO:0051191">
    <property type="term" value="P:prosthetic group biosynthetic process"/>
    <property type="evidence" value="ECO:0007669"/>
    <property type="project" value="TreeGrafter"/>
</dbReference>
<comment type="catalytic activity">
    <reaction evidence="1 5">
        <text>3'-dephospho-CoA + ATP = 2'-(5''-triphospho-alpha-D-ribosyl)-3'-dephospho-CoA + adenine</text>
        <dbReference type="Rhea" id="RHEA:15117"/>
        <dbReference type="ChEBI" id="CHEBI:16708"/>
        <dbReference type="ChEBI" id="CHEBI:30616"/>
        <dbReference type="ChEBI" id="CHEBI:57328"/>
        <dbReference type="ChEBI" id="CHEBI:61378"/>
        <dbReference type="EC" id="2.4.2.52"/>
    </reaction>
</comment>
<dbReference type="NCBIfam" id="NF002315">
    <property type="entry name" value="PRK01237.1"/>
    <property type="match status" value="1"/>
</dbReference>
<accession>A0AAW7XGD2</accession>
<evidence type="ECO:0000256" key="5">
    <source>
        <dbReference type="HAMAP-Rule" id="MF_01883"/>
    </source>
</evidence>
<dbReference type="EMBL" id="JAUOPG010000001">
    <property type="protein sequence ID" value="MDO6452433.1"/>
    <property type="molecule type" value="Genomic_DNA"/>
</dbReference>
<keyword evidence="3 5" id="KW-0547">Nucleotide-binding</keyword>
<evidence type="ECO:0000313" key="6">
    <source>
        <dbReference type="EMBL" id="MDO6452433.1"/>
    </source>
</evidence>
<dbReference type="PANTHER" id="PTHR30201">
    <property type="entry name" value="TRIPHOSPHORIBOSYL-DEPHOSPHO-COA SYNTHASE"/>
    <property type="match status" value="1"/>
</dbReference>
<evidence type="ECO:0000256" key="4">
    <source>
        <dbReference type="ARBA" id="ARBA00022840"/>
    </source>
</evidence>
<keyword evidence="4 5" id="KW-0067">ATP-binding</keyword>
<evidence type="ECO:0000256" key="1">
    <source>
        <dbReference type="ARBA" id="ARBA00001210"/>
    </source>
</evidence>
<keyword evidence="2 5" id="KW-0808">Transferase</keyword>
<dbReference type="PANTHER" id="PTHR30201:SF2">
    <property type="entry name" value="2-(5''-TRIPHOSPHORIBOSYL)-3'-DEPHOSPHOCOENZYME-A SYNTHASE"/>
    <property type="match status" value="1"/>
</dbReference>
<dbReference type="RefSeq" id="WP_303548425.1">
    <property type="nucleotide sequence ID" value="NZ_JAUOPG010000001.1"/>
</dbReference>